<feature type="transmembrane region" description="Helical" evidence="1">
    <location>
        <begin position="185"/>
        <end position="210"/>
    </location>
</feature>
<dbReference type="PANTHER" id="PTHR47518">
    <property type="entry name" value="SERPENTINE RECEPTOR CLASS EPSILON-13-RELATED"/>
    <property type="match status" value="1"/>
</dbReference>
<proteinExistence type="predicted"/>
<keyword evidence="1" id="KW-1133">Transmembrane helix</keyword>
<dbReference type="PANTHER" id="PTHR47518:SF9">
    <property type="entry name" value="SERPENTINE RECEPTOR, CLASS T"/>
    <property type="match status" value="1"/>
</dbReference>
<accession>A0ABD2IEB2</accession>
<feature type="transmembrane region" description="Helical" evidence="1">
    <location>
        <begin position="157"/>
        <end position="179"/>
    </location>
</feature>
<dbReference type="EMBL" id="JBICBT010001268">
    <property type="protein sequence ID" value="KAL3075821.1"/>
    <property type="molecule type" value="Genomic_DNA"/>
</dbReference>
<keyword evidence="1" id="KW-0472">Membrane</keyword>
<dbReference type="AlphaFoldDB" id="A0ABD2IEB2"/>
<feature type="transmembrane region" description="Helical" evidence="1">
    <location>
        <begin position="93"/>
        <end position="114"/>
    </location>
</feature>
<evidence type="ECO:0000313" key="2">
    <source>
        <dbReference type="EMBL" id="KAL3075821.1"/>
    </source>
</evidence>
<keyword evidence="3" id="KW-1185">Reference proteome</keyword>
<feature type="transmembrane region" description="Helical" evidence="1">
    <location>
        <begin position="15"/>
        <end position="45"/>
    </location>
</feature>
<name>A0ABD2IEB2_9BILA</name>
<dbReference type="Proteomes" id="UP001620626">
    <property type="component" value="Unassembled WGS sequence"/>
</dbReference>
<evidence type="ECO:0000256" key="1">
    <source>
        <dbReference type="SAM" id="Phobius"/>
    </source>
</evidence>
<reference evidence="2 3" key="1">
    <citation type="submission" date="2024-10" db="EMBL/GenBank/DDBJ databases">
        <authorList>
            <person name="Kim D."/>
        </authorList>
    </citation>
    <scope>NUCLEOTIDE SEQUENCE [LARGE SCALE GENOMIC DNA]</scope>
    <source>
        <strain evidence="2">BH-2024</strain>
    </source>
</reference>
<keyword evidence="1" id="KW-0812">Transmembrane</keyword>
<evidence type="ECO:0000313" key="3">
    <source>
        <dbReference type="Proteomes" id="UP001620626"/>
    </source>
</evidence>
<organism evidence="2 3">
    <name type="scientific">Heterodera trifolii</name>
    <dbReference type="NCBI Taxonomy" id="157864"/>
    <lineage>
        <taxon>Eukaryota</taxon>
        <taxon>Metazoa</taxon>
        <taxon>Ecdysozoa</taxon>
        <taxon>Nematoda</taxon>
        <taxon>Chromadorea</taxon>
        <taxon>Rhabditida</taxon>
        <taxon>Tylenchina</taxon>
        <taxon>Tylenchomorpha</taxon>
        <taxon>Tylenchoidea</taxon>
        <taxon>Heteroderidae</taxon>
        <taxon>Heteroderinae</taxon>
        <taxon>Heterodera</taxon>
    </lineage>
</organism>
<comment type="caution">
    <text evidence="2">The sequence shown here is derived from an EMBL/GenBank/DDBJ whole genome shotgun (WGS) entry which is preliminary data.</text>
</comment>
<gene>
    <name evidence="2" type="ORF">niasHT_032024</name>
</gene>
<sequence length="279" mass="31234">MAEASSNSTEISGTYIFVAYAMAFLELGTLIPTIPILAFCSSIVYKTSILHRNLKGILLAQLFGIMMNLWPRVFLLIEHIFMAKNTFLLVPNFISGASTAALTFINIVGHVLIVERICATVYVDTYERYRSWAFTVVWLSITLNENIRTGRQLAPNFLCHFITVFIAFVVAMNYQFGIITSAENMLIFFQVLFLVHAVNDLALPVAMLCYHPLLNRKAKASLAIIKKFVTNSSAVSPNEGTAAQPLDNDGRPFSERIQQENQDKEAYFKQLASAWGDKA</sequence>
<dbReference type="InterPro" id="IPR052854">
    <property type="entry name" value="Serpentine_rcpt_epsilon"/>
</dbReference>
<feature type="transmembrane region" description="Helical" evidence="1">
    <location>
        <begin position="57"/>
        <end position="81"/>
    </location>
</feature>
<protein>
    <submittedName>
        <fullName evidence="2">Uncharacterized protein</fullName>
    </submittedName>
</protein>